<reference evidence="9 10" key="1">
    <citation type="submission" date="2016-10" db="EMBL/GenBank/DDBJ databases">
        <authorList>
            <person name="de Groot N.N."/>
        </authorList>
    </citation>
    <scope>NUCLEOTIDE SEQUENCE [LARGE SCALE GENOMIC DNA]</scope>
    <source>
        <strain evidence="9 10">JCM 19513</strain>
    </source>
</reference>
<dbReference type="STRING" id="1429083.GCA_001885685_02983"/>
<evidence type="ECO:0000313" key="9">
    <source>
        <dbReference type="EMBL" id="SEL19011.1"/>
    </source>
</evidence>
<evidence type="ECO:0000256" key="4">
    <source>
        <dbReference type="ARBA" id="ARBA00034247"/>
    </source>
</evidence>
<keyword evidence="5" id="KW-0175">Coiled coil</keyword>
<dbReference type="RefSeq" id="WP_083394297.1">
    <property type="nucleotide sequence ID" value="NZ_FOAS01000009.1"/>
</dbReference>
<dbReference type="InterPro" id="IPR011622">
    <property type="entry name" value="7TMR_DISM_rcpt_extracell_dom2"/>
</dbReference>
<dbReference type="PANTHER" id="PTHR45138:SF9">
    <property type="entry name" value="DIGUANYLATE CYCLASE DGCM-RELATED"/>
    <property type="match status" value="1"/>
</dbReference>
<keyword evidence="7" id="KW-0732">Signal</keyword>
<feature type="transmembrane region" description="Helical" evidence="6">
    <location>
        <begin position="198"/>
        <end position="218"/>
    </location>
</feature>
<name>A0A1H7N6T2_9GAMM</name>
<dbReference type="CDD" id="cd01949">
    <property type="entry name" value="GGDEF"/>
    <property type="match status" value="1"/>
</dbReference>
<feature type="transmembrane region" description="Helical" evidence="6">
    <location>
        <begin position="349"/>
        <end position="368"/>
    </location>
</feature>
<dbReference type="SUPFAM" id="SSF55073">
    <property type="entry name" value="Nucleotide cyclase"/>
    <property type="match status" value="1"/>
</dbReference>
<dbReference type="Gene3D" id="3.30.70.270">
    <property type="match status" value="1"/>
</dbReference>
<keyword evidence="6" id="KW-0472">Membrane</keyword>
<evidence type="ECO:0000256" key="3">
    <source>
        <dbReference type="ARBA" id="ARBA00012528"/>
    </source>
</evidence>
<protein>
    <recommendedName>
        <fullName evidence="3">diguanylate cyclase</fullName>
        <ecNumber evidence="3">2.7.7.65</ecNumber>
    </recommendedName>
</protein>
<dbReference type="FunFam" id="3.30.70.270:FF:000001">
    <property type="entry name" value="Diguanylate cyclase domain protein"/>
    <property type="match status" value="1"/>
</dbReference>
<gene>
    <name evidence="9" type="ORF">SAMN05216214_10937</name>
</gene>
<dbReference type="GO" id="GO:0052621">
    <property type="term" value="F:diguanylate cyclase activity"/>
    <property type="evidence" value="ECO:0007669"/>
    <property type="project" value="UniProtKB-EC"/>
</dbReference>
<dbReference type="PANTHER" id="PTHR45138">
    <property type="entry name" value="REGULATORY COMPONENTS OF SENSORY TRANSDUCTION SYSTEM"/>
    <property type="match status" value="1"/>
</dbReference>
<dbReference type="GO" id="GO:0043709">
    <property type="term" value="P:cell adhesion involved in single-species biofilm formation"/>
    <property type="evidence" value="ECO:0007669"/>
    <property type="project" value="TreeGrafter"/>
</dbReference>
<feature type="chain" id="PRO_5010187330" description="diguanylate cyclase" evidence="7">
    <location>
        <begin position="22"/>
        <end position="591"/>
    </location>
</feature>
<keyword evidence="6" id="KW-1133">Transmembrane helix</keyword>
<feature type="domain" description="GGDEF" evidence="8">
    <location>
        <begin position="454"/>
        <end position="586"/>
    </location>
</feature>
<dbReference type="GO" id="GO:1902201">
    <property type="term" value="P:negative regulation of bacterial-type flagellum-dependent cell motility"/>
    <property type="evidence" value="ECO:0007669"/>
    <property type="project" value="TreeGrafter"/>
</dbReference>
<dbReference type="InterPro" id="IPR050469">
    <property type="entry name" value="Diguanylate_Cyclase"/>
</dbReference>
<comment type="subcellular location">
    <subcellularLocation>
        <location evidence="2">Cell inner membrane</location>
    </subcellularLocation>
</comment>
<dbReference type="NCBIfam" id="TIGR00254">
    <property type="entry name" value="GGDEF"/>
    <property type="match status" value="1"/>
</dbReference>
<dbReference type="PROSITE" id="PS50887">
    <property type="entry name" value="GGDEF"/>
    <property type="match status" value="1"/>
</dbReference>
<feature type="transmembrane region" description="Helical" evidence="6">
    <location>
        <begin position="263"/>
        <end position="279"/>
    </location>
</feature>
<sequence length="591" mass="65537">MPSIKIIINALLLCLALSAQAQSFVLDLRHGPSEWHLPAQLQHQWLAPQAGLDALDEAAWQAWTKPSISLVNQTQALWLRIPLQLDASRPWRVVSEWPQMGDIAAFWQASSGHVTALSLESGWRYPVFALPAETGQGVLLLRVHYPQIAVLPLRLLTEQALQDSRATQHAWLGLFFGIGVAVVLYNLFLWVSTQVTLYLWYVLFQLAAYTFEAIRFGLHEPWLGPLSSSSGFILSAGLSFLLVNVFSAVLLSVPRLAPRLWRFYRALMALFAVFIAALLTPLGPWVMWLALPLASVGTLMPLVAFYQVRTEHHRYLWLYGASWALLIAGTLLFNLALMGVLPINQLTSYAQLFGLSTEALLLSFLLGLRLSDLRRQRAEMAEELLQVKSQANEHLQAEVARKTQRLNQALRELQQAHQALNEKAIRDPLTGQFNRRFFDDTLSRELQRAARENSTLTLALIDIDHFKPFNDNHGHLVGDDCLRSVAQCLAEQLRRPEDVLARYGGEEFAMILPATPDSGAQALLQATRQAVEQLAFCVDGQRLPVTVSIGYVCVAGGEPSAVIAAADQHLYAAKAAGRNRVMGAASAAVAP</sequence>
<comment type="cofactor">
    <cofactor evidence="1">
        <name>Mg(2+)</name>
        <dbReference type="ChEBI" id="CHEBI:18420"/>
    </cofactor>
</comment>
<dbReference type="EC" id="2.7.7.65" evidence="3"/>
<feature type="signal peptide" evidence="7">
    <location>
        <begin position="1"/>
        <end position="21"/>
    </location>
</feature>
<organism evidence="9 10">
    <name type="scientific">Atopomonas hussainii</name>
    <dbReference type="NCBI Taxonomy" id="1429083"/>
    <lineage>
        <taxon>Bacteria</taxon>
        <taxon>Pseudomonadati</taxon>
        <taxon>Pseudomonadota</taxon>
        <taxon>Gammaproteobacteria</taxon>
        <taxon>Pseudomonadales</taxon>
        <taxon>Pseudomonadaceae</taxon>
        <taxon>Atopomonas</taxon>
    </lineage>
</organism>
<feature type="coiled-coil region" evidence="5">
    <location>
        <begin position="370"/>
        <end position="426"/>
    </location>
</feature>
<dbReference type="Pfam" id="PF00990">
    <property type="entry name" value="GGDEF"/>
    <property type="match status" value="1"/>
</dbReference>
<evidence type="ECO:0000256" key="6">
    <source>
        <dbReference type="SAM" id="Phobius"/>
    </source>
</evidence>
<keyword evidence="6" id="KW-0812">Transmembrane</keyword>
<feature type="transmembrane region" description="Helical" evidence="6">
    <location>
        <begin position="316"/>
        <end position="337"/>
    </location>
</feature>
<evidence type="ECO:0000259" key="8">
    <source>
        <dbReference type="PROSITE" id="PS50887"/>
    </source>
</evidence>
<dbReference type="Proteomes" id="UP000185766">
    <property type="component" value="Unassembled WGS sequence"/>
</dbReference>
<dbReference type="InterPro" id="IPR000160">
    <property type="entry name" value="GGDEF_dom"/>
</dbReference>
<dbReference type="Pfam" id="PF07696">
    <property type="entry name" value="7TMR-DISMED2"/>
    <property type="match status" value="1"/>
</dbReference>
<dbReference type="InterPro" id="IPR011623">
    <property type="entry name" value="7TMR_DISM_rcpt_extracell_dom1"/>
</dbReference>
<evidence type="ECO:0000313" key="10">
    <source>
        <dbReference type="Proteomes" id="UP000185766"/>
    </source>
</evidence>
<dbReference type="SMART" id="SM00267">
    <property type="entry name" value="GGDEF"/>
    <property type="match status" value="1"/>
</dbReference>
<comment type="catalytic activity">
    <reaction evidence="4">
        <text>2 GTP = 3',3'-c-di-GMP + 2 diphosphate</text>
        <dbReference type="Rhea" id="RHEA:24898"/>
        <dbReference type="ChEBI" id="CHEBI:33019"/>
        <dbReference type="ChEBI" id="CHEBI:37565"/>
        <dbReference type="ChEBI" id="CHEBI:58805"/>
        <dbReference type="EC" id="2.7.7.65"/>
    </reaction>
</comment>
<feature type="transmembrane region" description="Helical" evidence="6">
    <location>
        <begin position="285"/>
        <end position="304"/>
    </location>
</feature>
<evidence type="ECO:0000256" key="2">
    <source>
        <dbReference type="ARBA" id="ARBA00004533"/>
    </source>
</evidence>
<keyword evidence="10" id="KW-1185">Reference proteome</keyword>
<evidence type="ECO:0000256" key="7">
    <source>
        <dbReference type="SAM" id="SignalP"/>
    </source>
</evidence>
<feature type="transmembrane region" description="Helical" evidence="6">
    <location>
        <begin position="230"/>
        <end position="251"/>
    </location>
</feature>
<proteinExistence type="predicted"/>
<feature type="transmembrane region" description="Helical" evidence="6">
    <location>
        <begin position="170"/>
        <end position="191"/>
    </location>
</feature>
<dbReference type="InterPro" id="IPR043128">
    <property type="entry name" value="Rev_trsase/Diguanyl_cyclase"/>
</dbReference>
<accession>A0A1H7N6T2</accession>
<dbReference type="GO" id="GO:0005886">
    <property type="term" value="C:plasma membrane"/>
    <property type="evidence" value="ECO:0007669"/>
    <property type="project" value="UniProtKB-SubCell"/>
</dbReference>
<dbReference type="EMBL" id="FOAS01000009">
    <property type="protein sequence ID" value="SEL19011.1"/>
    <property type="molecule type" value="Genomic_DNA"/>
</dbReference>
<evidence type="ECO:0000256" key="1">
    <source>
        <dbReference type="ARBA" id="ARBA00001946"/>
    </source>
</evidence>
<dbReference type="AlphaFoldDB" id="A0A1H7N6T2"/>
<dbReference type="Pfam" id="PF07695">
    <property type="entry name" value="7TMR-DISM_7TM"/>
    <property type="match status" value="1"/>
</dbReference>
<dbReference type="InterPro" id="IPR029787">
    <property type="entry name" value="Nucleotide_cyclase"/>
</dbReference>
<evidence type="ECO:0000256" key="5">
    <source>
        <dbReference type="SAM" id="Coils"/>
    </source>
</evidence>